<feature type="domain" description="Reverse transcriptase Ty1/copia-type" evidence="2">
    <location>
        <begin position="314"/>
        <end position="406"/>
    </location>
</feature>
<dbReference type="AlphaFoldDB" id="A0A6L2MTJ3"/>
<feature type="compositionally biased region" description="Basic and acidic residues" evidence="1">
    <location>
        <begin position="775"/>
        <end position="791"/>
    </location>
</feature>
<feature type="compositionally biased region" description="Basic and acidic residues" evidence="1">
    <location>
        <begin position="749"/>
        <end position="760"/>
    </location>
</feature>
<feature type="region of interest" description="Disordered" evidence="1">
    <location>
        <begin position="872"/>
        <end position="933"/>
    </location>
</feature>
<feature type="compositionally biased region" description="Polar residues" evidence="1">
    <location>
        <begin position="914"/>
        <end position="927"/>
    </location>
</feature>
<dbReference type="CDD" id="cd09272">
    <property type="entry name" value="RNase_HI_RT_Ty1"/>
    <property type="match status" value="1"/>
</dbReference>
<gene>
    <name evidence="3" type="ORF">Tci_049108</name>
</gene>
<feature type="compositionally biased region" description="Low complexity" evidence="1">
    <location>
        <begin position="266"/>
        <end position="276"/>
    </location>
</feature>
<feature type="compositionally biased region" description="Basic and acidic residues" evidence="1">
    <location>
        <begin position="697"/>
        <end position="706"/>
    </location>
</feature>
<feature type="region of interest" description="Disordered" evidence="1">
    <location>
        <begin position="697"/>
        <end position="821"/>
    </location>
</feature>
<organism evidence="3">
    <name type="scientific">Tanacetum cinerariifolium</name>
    <name type="common">Dalmatian daisy</name>
    <name type="synonym">Chrysanthemum cinerariifolium</name>
    <dbReference type="NCBI Taxonomy" id="118510"/>
    <lineage>
        <taxon>Eukaryota</taxon>
        <taxon>Viridiplantae</taxon>
        <taxon>Streptophyta</taxon>
        <taxon>Embryophyta</taxon>
        <taxon>Tracheophyta</taxon>
        <taxon>Spermatophyta</taxon>
        <taxon>Magnoliopsida</taxon>
        <taxon>eudicotyledons</taxon>
        <taxon>Gunneridae</taxon>
        <taxon>Pentapetalae</taxon>
        <taxon>asterids</taxon>
        <taxon>campanulids</taxon>
        <taxon>Asterales</taxon>
        <taxon>Asteraceae</taxon>
        <taxon>Asteroideae</taxon>
        <taxon>Anthemideae</taxon>
        <taxon>Anthemidinae</taxon>
        <taxon>Tanacetum</taxon>
    </lineage>
</organism>
<accession>A0A6L2MTJ3</accession>
<evidence type="ECO:0000259" key="2">
    <source>
        <dbReference type="Pfam" id="PF07727"/>
    </source>
</evidence>
<dbReference type="EMBL" id="BKCJ010007411">
    <property type="protein sequence ID" value="GEU77130.1"/>
    <property type="molecule type" value="Genomic_DNA"/>
</dbReference>
<feature type="compositionally biased region" description="Basic residues" evidence="1">
    <location>
        <begin position="730"/>
        <end position="748"/>
    </location>
</feature>
<dbReference type="InterPro" id="IPR013103">
    <property type="entry name" value="RVT_2"/>
</dbReference>
<proteinExistence type="predicted"/>
<evidence type="ECO:0000313" key="3">
    <source>
        <dbReference type="EMBL" id="GEU77130.1"/>
    </source>
</evidence>
<evidence type="ECO:0000256" key="1">
    <source>
        <dbReference type="SAM" id="MobiDB-lite"/>
    </source>
</evidence>
<dbReference type="Pfam" id="PF07727">
    <property type="entry name" value="RVT_2"/>
    <property type="match status" value="1"/>
</dbReference>
<feature type="region of interest" description="Disordered" evidence="1">
    <location>
        <begin position="256"/>
        <end position="276"/>
    </location>
</feature>
<comment type="caution">
    <text evidence="3">The sequence shown here is derived from an EMBL/GenBank/DDBJ whole genome shotgun (WGS) entry which is preliminary data.</text>
</comment>
<name>A0A6L2MTJ3_TANCI</name>
<sequence>MPAGNLKVLAPGMYVIDVEPIPSRNRNNKEVHLDYLKHFKESVATLCEIVEEAMVEKPFDSSLAYACVTLNTLKNWKKRVTFIDPYETSTHNNLRHIKKQTMNKTNELVIPSTEVNDPTVASGSKPMSNTKKDRTLLATSDMKKLKVYPRNNKSSAKRKNRVDASISYKRTVIYSNSNSVCITCKKCLMSVNHDKCVVKSVKSVKKPPVKIVWQIKQDKQVWQETGKLFAAVEPPCVERAVSSALSILVPVNTAGTPSSTTIDQDAPSPSHSPSSSALQSLSLQQSVVAESTIMEDNLLAHVDNDPFINMFALQRISQVEGIEFEDSFSPVERIEAIRIFIANDASKNMTIYQMDVNTAFLNSELKEEVCVSQPEGFVDPDHPTHIYRLKKGMYGFKQAPWAWYQASPTKKHIAALKRSFGISEAPLIGDFDYGFAFNKIPLYCDNRSSIALCCNNVHHSWSKHIDIRHHLIHDQVEKGVVELYFVTTNYQLANIFTKALPRGWAFTAFASVPAIYIQQFWNMLTYEAKTGAYSFELDETGFVLDVNLLREALEITPIDQAHQMARNNLYQPWRAILSTINRCLTGKTSGHDRPIYPVLQMLWGIITSSNVDYAEIVWEEFVQAMQTFLTNKANLDSPTKKGRKDNPHVIPCYRFTKLIICHLGRIYNIHQRSAFAFHLAEEDFRIGNLKFISKGKADEPAIEKSSKPAPVPKPKAIKERPSKASTAKPPKPKPAKKSQPRPHHHKKPARIDEEQGKYMDEQVNLEEKTDELDQGQDRSDPGKTIESRPLHEQVVMDEDQSGSDSGESCEALTGPDPEPTVFTLELRDLPYKIDEARMFETGTYKSLPEHVVLYEALEASIEWENRDELLTEKDKSHKRRRDDQDPPPPPPDLDLSKRRRHDTGASVEDIPMPDTTNISDSEDTNSPHLPKIKQRQEWLKPILDDEKPDTLKLAWVIPTSHIPDDIGKTELTRADFEGQAYKIIKAFYPDVVHLRFWMEECHKMLTDQIDWANPEGDQFKIDISKPLPLSGPPGHVTILTLFFFNHDLDYLQYNSKGSGQALSISKMKATRYLDFGLELLVPEHMWINETRNLVFRQWFEDFQLGIESYQKQRNLTKPGWDAKRFEYKHDYTIIESPRAVMFPLDNNERKIMRFNEIYKFSDGTLTNIMKALDYRVKEYNVNRLSLGRSSQDLEVQVKIEMKIPRSSGVYFITACSYSTDTSKELMKVQVYASKLP</sequence>
<protein>
    <submittedName>
        <fullName evidence="3">Integrase, catalytic region, zinc finger, CCHC-type, peptidase aspartic, catalytic</fullName>
    </submittedName>
</protein>
<reference evidence="3" key="1">
    <citation type="journal article" date="2019" name="Sci. Rep.">
        <title>Draft genome of Tanacetum cinerariifolium, the natural source of mosquito coil.</title>
        <authorList>
            <person name="Yamashiro T."/>
            <person name="Shiraishi A."/>
            <person name="Satake H."/>
            <person name="Nakayama K."/>
        </authorList>
    </citation>
    <scope>NUCLEOTIDE SEQUENCE</scope>
</reference>